<comment type="subcellular location">
    <subcellularLocation>
        <location evidence="1 13">Cell outer membrane</location>
        <topology evidence="1 13">Multi-pass membrane protein</topology>
    </subcellularLocation>
</comment>
<name>A0ABT9YA10_9FIRM</name>
<evidence type="ECO:0000259" key="18">
    <source>
        <dbReference type="Pfam" id="PF07715"/>
    </source>
</evidence>
<keyword evidence="10 14" id="KW-0798">TonB box</keyword>
<evidence type="ECO:0000256" key="5">
    <source>
        <dbReference type="ARBA" id="ARBA00022496"/>
    </source>
</evidence>
<dbReference type="PROSITE" id="PS52016">
    <property type="entry name" value="TONB_DEPENDENT_REC_3"/>
    <property type="match status" value="1"/>
</dbReference>
<dbReference type="InterPro" id="IPR036942">
    <property type="entry name" value="Beta-barrel_TonB_sf"/>
</dbReference>
<dbReference type="PANTHER" id="PTHR32552">
    <property type="entry name" value="FERRICHROME IRON RECEPTOR-RELATED"/>
    <property type="match status" value="1"/>
</dbReference>
<gene>
    <name evidence="19" type="ORF">J2S01_002400</name>
</gene>
<dbReference type="SUPFAM" id="SSF56935">
    <property type="entry name" value="Porins"/>
    <property type="match status" value="1"/>
</dbReference>
<keyword evidence="12 13" id="KW-0998">Cell outer membrane</keyword>
<dbReference type="InterPro" id="IPR010917">
    <property type="entry name" value="TonB_rcpt_CS"/>
</dbReference>
<dbReference type="Pfam" id="PF00593">
    <property type="entry name" value="TonB_dep_Rec_b-barrel"/>
    <property type="match status" value="1"/>
</dbReference>
<evidence type="ECO:0000256" key="14">
    <source>
        <dbReference type="RuleBase" id="RU003357"/>
    </source>
</evidence>
<protein>
    <submittedName>
        <fullName evidence="19">Iron complex outermembrane receptor protein</fullName>
    </submittedName>
</protein>
<keyword evidence="19" id="KW-0675">Receptor</keyword>
<feature type="domain" description="TonB-dependent receptor plug" evidence="18">
    <location>
        <begin position="125"/>
        <end position="219"/>
    </location>
</feature>
<dbReference type="Gene3D" id="2.170.130.10">
    <property type="entry name" value="TonB-dependent receptor, plug domain"/>
    <property type="match status" value="1"/>
</dbReference>
<comment type="similarity">
    <text evidence="2 13 14">Belongs to the TonB-dependent receptor family.</text>
</comment>
<evidence type="ECO:0000256" key="16">
    <source>
        <dbReference type="SAM" id="SignalP"/>
    </source>
</evidence>
<feature type="compositionally biased region" description="Polar residues" evidence="15">
    <location>
        <begin position="53"/>
        <end position="83"/>
    </location>
</feature>
<keyword evidence="6 13" id="KW-0812">Transmembrane</keyword>
<feature type="region of interest" description="Disordered" evidence="15">
    <location>
        <begin position="35"/>
        <end position="83"/>
    </location>
</feature>
<evidence type="ECO:0000256" key="11">
    <source>
        <dbReference type="ARBA" id="ARBA00023136"/>
    </source>
</evidence>
<dbReference type="InterPro" id="IPR010105">
    <property type="entry name" value="TonB_sidphr_rcpt"/>
</dbReference>
<dbReference type="InterPro" id="IPR012910">
    <property type="entry name" value="Plug_dom"/>
</dbReference>
<evidence type="ECO:0000256" key="15">
    <source>
        <dbReference type="SAM" id="MobiDB-lite"/>
    </source>
</evidence>
<keyword evidence="7 16" id="KW-0732">Signal</keyword>
<keyword evidence="9" id="KW-0406">Ion transport</keyword>
<dbReference type="InterPro" id="IPR039426">
    <property type="entry name" value="TonB-dep_rcpt-like"/>
</dbReference>
<keyword evidence="20" id="KW-1185">Reference proteome</keyword>
<dbReference type="PANTHER" id="PTHR32552:SF82">
    <property type="entry name" value="FCUA PROTEIN"/>
    <property type="match status" value="1"/>
</dbReference>
<dbReference type="Gene3D" id="2.40.170.20">
    <property type="entry name" value="TonB-dependent receptor, beta-barrel domain"/>
    <property type="match status" value="1"/>
</dbReference>
<evidence type="ECO:0000259" key="17">
    <source>
        <dbReference type="Pfam" id="PF00593"/>
    </source>
</evidence>
<evidence type="ECO:0000256" key="10">
    <source>
        <dbReference type="ARBA" id="ARBA00023077"/>
    </source>
</evidence>
<evidence type="ECO:0000256" key="13">
    <source>
        <dbReference type="PROSITE-ProRule" id="PRU01360"/>
    </source>
</evidence>
<reference evidence="19 20" key="1">
    <citation type="submission" date="2023-07" db="EMBL/GenBank/DDBJ databases">
        <title>Genomic Encyclopedia of Type Strains, Phase IV (KMG-IV): sequencing the most valuable type-strain genomes for metagenomic binning, comparative biology and taxonomic classification.</title>
        <authorList>
            <person name="Goeker M."/>
        </authorList>
    </citation>
    <scope>NUCLEOTIDE SEQUENCE [LARGE SCALE GENOMIC DNA]</scope>
    <source>
        <strain evidence="19 20">DSM 16980</strain>
    </source>
</reference>
<keyword evidence="8" id="KW-0408">Iron</keyword>
<evidence type="ECO:0000256" key="3">
    <source>
        <dbReference type="ARBA" id="ARBA00022448"/>
    </source>
</evidence>
<feature type="domain" description="TonB-dependent receptor-like beta-barrel" evidence="17">
    <location>
        <begin position="319"/>
        <end position="742"/>
    </location>
</feature>
<keyword evidence="5" id="KW-0410">Iron transport</keyword>
<evidence type="ECO:0000256" key="12">
    <source>
        <dbReference type="ARBA" id="ARBA00023237"/>
    </source>
</evidence>
<evidence type="ECO:0000313" key="19">
    <source>
        <dbReference type="EMBL" id="MDQ0204668.1"/>
    </source>
</evidence>
<keyword evidence="4 13" id="KW-1134">Transmembrane beta strand</keyword>
<feature type="signal peptide" evidence="16">
    <location>
        <begin position="1"/>
        <end position="30"/>
    </location>
</feature>
<comment type="caution">
    <text evidence="19">The sequence shown here is derived from an EMBL/GenBank/DDBJ whole genome shotgun (WGS) entry which is preliminary data.</text>
</comment>
<dbReference type="InterPro" id="IPR000531">
    <property type="entry name" value="Beta-barrel_TonB"/>
</dbReference>
<sequence>MIKTRQLILSVFSGSFFLLGGMATSPVCIAADAATQQNTSTDSSDMDKKDTAGASQKQKTAARNVSETMQHGETSIQSENSKPSVKPALDAYILEDITIKGTRSFYAGGFAERYGNIGFLGRQDTMNTPFSSYFLSEKTIEAFGDPTQPLDSILANVPSIRQSGSLLHNDFTFRGFRANGTSSYVNGIPGIWTQFNAPTNVVEKVEIISGPNSGISGTGTQYESNTAGGIINFVTKRAGDKPLNRYTQTFSGSSLWGEYLDIGQRFGRDNEWGIRINAENLNGQTSIDKEKVKAKGISMDIDHRSAKSTTNLFMSYRDIEITNGQRWFLLGNNVTRFPSVPDASKNYSFDGMIKGSYGWVAALNHEQVLNKQWKVFFNAGFMRNNLDKNLMYANSAVTLNDNAGNFAIKTQSTTTPQESYYLQTGATGTFKTGELGHTVTIAADRTWRQREAAKSINTYMIGTGNIYTGIIDQLSDANGYYLKALSNKTNIWGVSVLDSIDYKKFNLLVGVHKHNGRVDAYNTATGALSSHMESDAICPTYAVSYKPTENIYFYASHSENFDVGTPVGTTYKNAGTILPPAKTKQNEIGIKYTNKGFLTTLSAFDIKQANNIDVIQDSSTYYEQEGSLRHRGIELAVSGNFARKWSAMGGISYLNAKYEESANGQYNGIQESGRPAWSAVGVLKYAADNAFDVIGRIMYTGRSPVLYEKLWAPSYTTFDLGVNYKTRIMKYPATISLMCYNLLNKDYWMIARGDNLYLSTPRTLSLSVSIDF</sequence>
<organism evidence="19 20">
    <name type="scientific">Pectinatus haikarae</name>
    <dbReference type="NCBI Taxonomy" id="349096"/>
    <lineage>
        <taxon>Bacteria</taxon>
        <taxon>Bacillati</taxon>
        <taxon>Bacillota</taxon>
        <taxon>Negativicutes</taxon>
        <taxon>Selenomonadales</taxon>
        <taxon>Selenomonadaceae</taxon>
        <taxon>Pectinatus</taxon>
    </lineage>
</organism>
<evidence type="ECO:0000256" key="1">
    <source>
        <dbReference type="ARBA" id="ARBA00004571"/>
    </source>
</evidence>
<accession>A0ABT9YA10</accession>
<proteinExistence type="inferred from homology"/>
<dbReference type="EMBL" id="JAUSUE010000019">
    <property type="protein sequence ID" value="MDQ0204668.1"/>
    <property type="molecule type" value="Genomic_DNA"/>
</dbReference>
<dbReference type="CDD" id="cd01347">
    <property type="entry name" value="ligand_gated_channel"/>
    <property type="match status" value="1"/>
</dbReference>
<dbReference type="InterPro" id="IPR037066">
    <property type="entry name" value="Plug_dom_sf"/>
</dbReference>
<feature type="chain" id="PRO_5047453784" evidence="16">
    <location>
        <begin position="31"/>
        <end position="772"/>
    </location>
</feature>
<dbReference type="Pfam" id="PF07715">
    <property type="entry name" value="Plug"/>
    <property type="match status" value="1"/>
</dbReference>
<dbReference type="Proteomes" id="UP001239167">
    <property type="component" value="Unassembled WGS sequence"/>
</dbReference>
<dbReference type="PROSITE" id="PS01156">
    <property type="entry name" value="TONB_DEPENDENT_REC_2"/>
    <property type="match status" value="1"/>
</dbReference>
<evidence type="ECO:0000256" key="4">
    <source>
        <dbReference type="ARBA" id="ARBA00022452"/>
    </source>
</evidence>
<keyword evidence="11 13" id="KW-0472">Membrane</keyword>
<evidence type="ECO:0000256" key="2">
    <source>
        <dbReference type="ARBA" id="ARBA00009810"/>
    </source>
</evidence>
<evidence type="ECO:0000256" key="7">
    <source>
        <dbReference type="ARBA" id="ARBA00022729"/>
    </source>
</evidence>
<dbReference type="RefSeq" id="WP_307224976.1">
    <property type="nucleotide sequence ID" value="NZ_CP116940.1"/>
</dbReference>
<evidence type="ECO:0000313" key="20">
    <source>
        <dbReference type="Proteomes" id="UP001239167"/>
    </source>
</evidence>
<keyword evidence="3 13" id="KW-0813">Transport</keyword>
<evidence type="ECO:0000256" key="6">
    <source>
        <dbReference type="ARBA" id="ARBA00022692"/>
    </source>
</evidence>
<evidence type="ECO:0000256" key="9">
    <source>
        <dbReference type="ARBA" id="ARBA00023065"/>
    </source>
</evidence>
<evidence type="ECO:0000256" key="8">
    <source>
        <dbReference type="ARBA" id="ARBA00023004"/>
    </source>
</evidence>
<dbReference type="NCBIfam" id="TIGR01783">
    <property type="entry name" value="TonB-siderophor"/>
    <property type="match status" value="1"/>
</dbReference>